<feature type="region of interest" description="Disordered" evidence="5">
    <location>
        <begin position="170"/>
        <end position="210"/>
    </location>
</feature>
<dbReference type="CDD" id="cd23790">
    <property type="entry name" value="UBCc_UBE2A_2B"/>
    <property type="match status" value="1"/>
</dbReference>
<dbReference type="EMBL" id="CAJOBC010006808">
    <property type="protein sequence ID" value="CAF3911636.1"/>
    <property type="molecule type" value="Genomic_DNA"/>
</dbReference>
<dbReference type="Proteomes" id="UP000677228">
    <property type="component" value="Unassembled WGS sequence"/>
</dbReference>
<feature type="region of interest" description="Disordered" evidence="5">
    <location>
        <begin position="1"/>
        <end position="21"/>
    </location>
</feature>
<dbReference type="InterPro" id="IPR023313">
    <property type="entry name" value="UBQ-conjugating_AS"/>
</dbReference>
<evidence type="ECO:0000259" key="6">
    <source>
        <dbReference type="PROSITE" id="PS50127"/>
    </source>
</evidence>
<dbReference type="InterPro" id="IPR050113">
    <property type="entry name" value="Ub_conjugating_enzyme"/>
</dbReference>
<evidence type="ECO:0000256" key="2">
    <source>
        <dbReference type="ARBA" id="ARBA00022786"/>
    </source>
</evidence>
<gene>
    <name evidence="7" type="ORF">GPM918_LOCUS21035</name>
    <name evidence="8" type="ORF">OVA965_LOCUS30508</name>
    <name evidence="9" type="ORF">SRO942_LOCUS21031</name>
    <name evidence="10" type="ORF">TMI583_LOCUS31316</name>
</gene>
<organism evidence="7 11">
    <name type="scientific">Didymodactylos carnosus</name>
    <dbReference type="NCBI Taxonomy" id="1234261"/>
    <lineage>
        <taxon>Eukaryota</taxon>
        <taxon>Metazoa</taxon>
        <taxon>Spiralia</taxon>
        <taxon>Gnathifera</taxon>
        <taxon>Rotifera</taxon>
        <taxon>Eurotatoria</taxon>
        <taxon>Bdelloidea</taxon>
        <taxon>Philodinida</taxon>
        <taxon>Philodinidae</taxon>
        <taxon>Didymodactylos</taxon>
    </lineage>
</organism>
<dbReference type="GO" id="GO:0005524">
    <property type="term" value="F:ATP binding"/>
    <property type="evidence" value="ECO:0007669"/>
    <property type="project" value="UniProtKB-UniRule"/>
</dbReference>
<dbReference type="Proteomes" id="UP000682733">
    <property type="component" value="Unassembled WGS sequence"/>
</dbReference>
<evidence type="ECO:0000313" key="7">
    <source>
        <dbReference type="EMBL" id="CAF1148109.1"/>
    </source>
</evidence>
<dbReference type="Proteomes" id="UP000663829">
    <property type="component" value="Unassembled WGS sequence"/>
</dbReference>
<evidence type="ECO:0000256" key="5">
    <source>
        <dbReference type="SAM" id="MobiDB-lite"/>
    </source>
</evidence>
<keyword evidence="1" id="KW-0808">Transferase</keyword>
<dbReference type="GO" id="GO:0016740">
    <property type="term" value="F:transferase activity"/>
    <property type="evidence" value="ECO:0007669"/>
    <property type="project" value="UniProtKB-KW"/>
</dbReference>
<dbReference type="EMBL" id="CAJOBA010043853">
    <property type="protein sequence ID" value="CAF4155723.1"/>
    <property type="molecule type" value="Genomic_DNA"/>
</dbReference>
<accession>A0A814SR70</accession>
<keyword evidence="4" id="KW-0067">ATP-binding</keyword>
<reference evidence="7" key="1">
    <citation type="submission" date="2021-02" db="EMBL/GenBank/DDBJ databases">
        <authorList>
            <person name="Nowell W R."/>
        </authorList>
    </citation>
    <scope>NUCLEOTIDE SEQUENCE</scope>
</reference>
<evidence type="ECO:0000256" key="4">
    <source>
        <dbReference type="RuleBase" id="RU362109"/>
    </source>
</evidence>
<evidence type="ECO:0000313" key="9">
    <source>
        <dbReference type="EMBL" id="CAF3911636.1"/>
    </source>
</evidence>
<dbReference type="InterPro" id="IPR000608">
    <property type="entry name" value="UBC"/>
</dbReference>
<dbReference type="EMBL" id="CAJNOQ010006809">
    <property type="protein sequence ID" value="CAF1148109.1"/>
    <property type="molecule type" value="Genomic_DNA"/>
</dbReference>
<protein>
    <recommendedName>
        <fullName evidence="6">UBC core domain-containing protein</fullName>
    </recommendedName>
</protein>
<evidence type="ECO:0000313" key="10">
    <source>
        <dbReference type="EMBL" id="CAF4155723.1"/>
    </source>
</evidence>
<feature type="domain" description="UBC core" evidence="6">
    <location>
        <begin position="24"/>
        <end position="171"/>
    </location>
</feature>
<dbReference type="Pfam" id="PF00179">
    <property type="entry name" value="UQ_con"/>
    <property type="match status" value="1"/>
</dbReference>
<feature type="compositionally biased region" description="Low complexity" evidence="5">
    <location>
        <begin position="192"/>
        <end position="203"/>
    </location>
</feature>
<evidence type="ECO:0000313" key="11">
    <source>
        <dbReference type="Proteomes" id="UP000663829"/>
    </source>
</evidence>
<comment type="caution">
    <text evidence="7">The sequence shown here is derived from an EMBL/GenBank/DDBJ whole genome shotgun (WGS) entry which is preliminary data.</text>
</comment>
<keyword evidence="11" id="KW-1185">Reference proteome</keyword>
<dbReference type="SUPFAM" id="SSF54495">
    <property type="entry name" value="UBC-like"/>
    <property type="match status" value="1"/>
</dbReference>
<name>A0A814SR70_9BILA</name>
<evidence type="ECO:0000256" key="3">
    <source>
        <dbReference type="PROSITE-ProRule" id="PRU10133"/>
    </source>
</evidence>
<dbReference type="PANTHER" id="PTHR24067">
    <property type="entry name" value="UBIQUITIN-CONJUGATING ENZYME E2"/>
    <property type="match status" value="1"/>
</dbReference>
<evidence type="ECO:0000256" key="1">
    <source>
        <dbReference type="ARBA" id="ARBA00022679"/>
    </source>
</evidence>
<proteinExistence type="inferred from homology"/>
<keyword evidence="4" id="KW-0547">Nucleotide-binding</keyword>
<dbReference type="OrthoDB" id="9984419at2759"/>
<dbReference type="PROSITE" id="PS00183">
    <property type="entry name" value="UBC_1"/>
    <property type="match status" value="1"/>
</dbReference>
<sequence length="210" mass="23996">MNSNFSEQPRATVLSSNPQTTLGQAQRRLMRDLRDLNLNKVEGICASPVDAHNIYLWNAIITGPPDSIFEDGTFQLTMKFNENYPNQPPEIRFVTKMLHPNIYTDGSLCLDILQNRWSASLDVSSVLISIRSLLIDPNPNSPANSAAAILYRDNRREYERQVRELIEESWREDLDTDNDDNSDDEEMKNKTRATTTTTTTNTTREQENAE</sequence>
<dbReference type="Proteomes" id="UP000681722">
    <property type="component" value="Unassembled WGS sequence"/>
</dbReference>
<dbReference type="EMBL" id="CAJNOK010022217">
    <property type="protein sequence ID" value="CAF1344624.1"/>
    <property type="molecule type" value="Genomic_DNA"/>
</dbReference>
<dbReference type="PROSITE" id="PS50127">
    <property type="entry name" value="UBC_2"/>
    <property type="match status" value="1"/>
</dbReference>
<dbReference type="Gene3D" id="3.10.110.10">
    <property type="entry name" value="Ubiquitin Conjugating Enzyme"/>
    <property type="match status" value="1"/>
</dbReference>
<feature type="compositionally biased region" description="Acidic residues" evidence="5">
    <location>
        <begin position="174"/>
        <end position="186"/>
    </location>
</feature>
<keyword evidence="2 4" id="KW-0833">Ubl conjugation pathway</keyword>
<dbReference type="FunFam" id="3.10.110.10:FF:000090">
    <property type="entry name" value="Ubiquitin-conjugating enzyme E2-17 kDa"/>
    <property type="match status" value="1"/>
</dbReference>
<comment type="similarity">
    <text evidence="4">Belongs to the ubiquitin-conjugating enzyme family.</text>
</comment>
<dbReference type="AlphaFoldDB" id="A0A814SR70"/>
<dbReference type="InterPro" id="IPR016135">
    <property type="entry name" value="UBQ-conjugating_enzyme/RWD"/>
</dbReference>
<dbReference type="SMART" id="SM00212">
    <property type="entry name" value="UBCc"/>
    <property type="match status" value="1"/>
</dbReference>
<feature type="active site" description="Glycyl thioester intermediate" evidence="3">
    <location>
        <position position="109"/>
    </location>
</feature>
<evidence type="ECO:0000313" key="8">
    <source>
        <dbReference type="EMBL" id="CAF1344624.1"/>
    </source>
</evidence>